<evidence type="ECO:0000259" key="2">
    <source>
        <dbReference type="Pfam" id="PF12158"/>
    </source>
</evidence>
<keyword evidence="1" id="KW-0812">Transmembrane</keyword>
<dbReference type="InterPro" id="IPR021994">
    <property type="entry name" value="DUF3592"/>
</dbReference>
<keyword evidence="5" id="KW-1185">Reference proteome</keyword>
<keyword evidence="1" id="KW-1133">Transmembrane helix</keyword>
<proteinExistence type="predicted"/>
<feature type="domain" description="DUF3592" evidence="2">
    <location>
        <begin position="41"/>
        <end position="110"/>
    </location>
</feature>
<evidence type="ECO:0000313" key="4">
    <source>
        <dbReference type="EMBL" id="MXP33481.1"/>
    </source>
</evidence>
<sequence>MSKVYLWIGGIFAPVGLLFVSFAAAFLVSDREFVSSAVAGTGTVIAVSGGRAPGGGYARGPIVEFYSEDGVRHQFSSNTSSNPPSFRRGETVKVLYDPVEPSRAVIDTFLHRYLMPAIFGGIGSVLAAVGIGMLLAYWRRKKVISNLLVAGVPIKARFTHCFLDTSTKINGRSPYKVLAQGTNPFTGQLESYESEAIWLDLTAELSGSDVPVLINPNKPRQHFVDLREWVGPDMRA</sequence>
<organism evidence="4 5">
    <name type="scientific">Parerythrobacter jejuensis</name>
    <dbReference type="NCBI Taxonomy" id="795812"/>
    <lineage>
        <taxon>Bacteria</taxon>
        <taxon>Pseudomonadati</taxon>
        <taxon>Pseudomonadota</taxon>
        <taxon>Alphaproteobacteria</taxon>
        <taxon>Sphingomonadales</taxon>
        <taxon>Erythrobacteraceae</taxon>
        <taxon>Parerythrobacter</taxon>
    </lineage>
</organism>
<evidence type="ECO:0000313" key="5">
    <source>
        <dbReference type="Proteomes" id="UP000446786"/>
    </source>
</evidence>
<dbReference type="Proteomes" id="UP000446786">
    <property type="component" value="Unassembled WGS sequence"/>
</dbReference>
<protein>
    <submittedName>
        <fullName evidence="4">DUF3592 domain-containing protein</fullName>
    </submittedName>
</protein>
<feature type="transmembrane region" description="Helical" evidence="1">
    <location>
        <begin position="6"/>
        <end position="28"/>
    </location>
</feature>
<dbReference type="EMBL" id="WTYE01000001">
    <property type="protein sequence ID" value="MXP33481.1"/>
    <property type="molecule type" value="Genomic_DNA"/>
</dbReference>
<dbReference type="RefSeq" id="WP_160778236.1">
    <property type="nucleotide sequence ID" value="NZ_BAAAZF010000001.1"/>
</dbReference>
<evidence type="ECO:0000256" key="1">
    <source>
        <dbReference type="SAM" id="Phobius"/>
    </source>
</evidence>
<gene>
    <name evidence="3" type="ORF">GRI94_02670</name>
    <name evidence="4" type="ORF">GRI94_16760</name>
</gene>
<dbReference type="Pfam" id="PF12158">
    <property type="entry name" value="DUF3592"/>
    <property type="match status" value="1"/>
</dbReference>
<feature type="transmembrane region" description="Helical" evidence="1">
    <location>
        <begin position="113"/>
        <end position="138"/>
    </location>
</feature>
<dbReference type="EMBL" id="WTYE01000001">
    <property type="protein sequence ID" value="MXP30721.1"/>
    <property type="molecule type" value="Genomic_DNA"/>
</dbReference>
<reference evidence="4 5" key="1">
    <citation type="submission" date="2019-12" db="EMBL/GenBank/DDBJ databases">
        <title>Genomic-based taxomic classification of the family Erythrobacteraceae.</title>
        <authorList>
            <person name="Xu L."/>
        </authorList>
    </citation>
    <scope>NUCLEOTIDE SEQUENCE [LARGE SCALE GENOMIC DNA]</scope>
    <source>
        <strain evidence="4 5">JCM 16677</strain>
    </source>
</reference>
<dbReference type="OrthoDB" id="2242169at2"/>
<name>A0A845AXJ3_9SPHN</name>
<dbReference type="AlphaFoldDB" id="A0A845AXJ3"/>
<accession>A0A845AXJ3</accession>
<comment type="caution">
    <text evidence="4">The sequence shown here is derived from an EMBL/GenBank/DDBJ whole genome shotgun (WGS) entry which is preliminary data.</text>
</comment>
<evidence type="ECO:0000313" key="3">
    <source>
        <dbReference type="EMBL" id="MXP30721.1"/>
    </source>
</evidence>
<keyword evidence="1" id="KW-0472">Membrane</keyword>